<organism evidence="1 2">
    <name type="scientific">Entomophthora muscae</name>
    <dbReference type="NCBI Taxonomy" id="34485"/>
    <lineage>
        <taxon>Eukaryota</taxon>
        <taxon>Fungi</taxon>
        <taxon>Fungi incertae sedis</taxon>
        <taxon>Zoopagomycota</taxon>
        <taxon>Entomophthoromycotina</taxon>
        <taxon>Entomophthoromycetes</taxon>
        <taxon>Entomophthorales</taxon>
        <taxon>Entomophthoraceae</taxon>
        <taxon>Entomophthora</taxon>
    </lineage>
</organism>
<evidence type="ECO:0000313" key="1">
    <source>
        <dbReference type="EMBL" id="KAJ9063848.1"/>
    </source>
</evidence>
<accession>A0ACC2SNC6</accession>
<sequence length="110" mass="12737">MGNHNVSNQKQCNNAGKTQKRLYHRRFPRGSFFCVKKDFSNPYYPFWNHPRIIFFLFHRTGIPEDVTPTQAVPGFVPGHTLVTPQEQERHSIKTSGSAPSKVLHKRPYTV</sequence>
<evidence type="ECO:0000313" key="2">
    <source>
        <dbReference type="Proteomes" id="UP001165960"/>
    </source>
</evidence>
<reference evidence="1" key="1">
    <citation type="submission" date="2022-04" db="EMBL/GenBank/DDBJ databases">
        <title>Genome of the entomopathogenic fungus Entomophthora muscae.</title>
        <authorList>
            <person name="Elya C."/>
            <person name="Lovett B.R."/>
            <person name="Lee E."/>
            <person name="Macias A.M."/>
            <person name="Hajek A.E."/>
            <person name="De Bivort B.L."/>
            <person name="Kasson M.T."/>
            <person name="De Fine Licht H.H."/>
            <person name="Stajich J.E."/>
        </authorList>
    </citation>
    <scope>NUCLEOTIDE SEQUENCE</scope>
    <source>
        <strain evidence="1">Berkeley</strain>
    </source>
</reference>
<name>A0ACC2SNC6_9FUNG</name>
<comment type="caution">
    <text evidence="1">The sequence shown here is derived from an EMBL/GenBank/DDBJ whole genome shotgun (WGS) entry which is preliminary data.</text>
</comment>
<proteinExistence type="predicted"/>
<dbReference type="Proteomes" id="UP001165960">
    <property type="component" value="Unassembled WGS sequence"/>
</dbReference>
<protein>
    <submittedName>
        <fullName evidence="1">Uncharacterized protein</fullName>
    </submittedName>
</protein>
<keyword evidence="2" id="KW-1185">Reference proteome</keyword>
<gene>
    <name evidence="1" type="ORF">DSO57_1036622</name>
</gene>
<dbReference type="EMBL" id="QTSX02004618">
    <property type="protein sequence ID" value="KAJ9063848.1"/>
    <property type="molecule type" value="Genomic_DNA"/>
</dbReference>